<dbReference type="KEGG" id="cfm:BJL90_07960"/>
<evidence type="ECO:0000313" key="8">
    <source>
        <dbReference type="Proteomes" id="UP000192478"/>
    </source>
</evidence>
<dbReference type="SUPFAM" id="SSF56349">
    <property type="entry name" value="DNA breaking-rejoining enzymes"/>
    <property type="match status" value="1"/>
</dbReference>
<evidence type="ECO:0000256" key="1">
    <source>
        <dbReference type="ARBA" id="ARBA00008857"/>
    </source>
</evidence>
<dbReference type="Pfam" id="PF14659">
    <property type="entry name" value="Phage_int_SAM_3"/>
    <property type="match status" value="1"/>
</dbReference>
<gene>
    <name evidence="5" type="ORF">BJL90_07960</name>
    <name evidence="6" type="ORF">CLFO_04900</name>
</gene>
<evidence type="ECO:0000313" key="6">
    <source>
        <dbReference type="EMBL" id="ARE86168.1"/>
    </source>
</evidence>
<dbReference type="InterPro" id="IPR011010">
    <property type="entry name" value="DNA_brk_join_enz"/>
</dbReference>
<evidence type="ECO:0000256" key="2">
    <source>
        <dbReference type="ARBA" id="ARBA00023125"/>
    </source>
</evidence>
<dbReference type="InterPro" id="IPR010998">
    <property type="entry name" value="Integrase_recombinase_N"/>
</dbReference>
<keyword evidence="7" id="KW-1185">Reference proteome</keyword>
<dbReference type="InterPro" id="IPR004107">
    <property type="entry name" value="Integrase_SAM-like_N"/>
</dbReference>
<evidence type="ECO:0000313" key="7">
    <source>
        <dbReference type="Proteomes" id="UP000177894"/>
    </source>
</evidence>
<feature type="domain" description="Core-binding (CB)" evidence="4">
    <location>
        <begin position="62"/>
        <end position="123"/>
    </location>
</feature>
<dbReference type="Proteomes" id="UP000192478">
    <property type="component" value="Chromosome"/>
</dbReference>
<accession>A0AAC9RJC5</accession>
<proteinExistence type="inferred from homology"/>
<dbReference type="InterPro" id="IPR028259">
    <property type="entry name" value="AP2-like_int_N"/>
</dbReference>
<evidence type="ECO:0000259" key="4">
    <source>
        <dbReference type="PROSITE" id="PS51900"/>
    </source>
</evidence>
<dbReference type="PROSITE" id="PS51900">
    <property type="entry name" value="CB"/>
    <property type="match status" value="1"/>
</dbReference>
<dbReference type="EMBL" id="CP017603">
    <property type="protein sequence ID" value="AOY75837.1"/>
    <property type="molecule type" value="Genomic_DNA"/>
</dbReference>
<dbReference type="Proteomes" id="UP000177894">
    <property type="component" value="Chromosome"/>
</dbReference>
<dbReference type="GO" id="GO:0015074">
    <property type="term" value="P:DNA integration"/>
    <property type="evidence" value="ECO:0007669"/>
    <property type="project" value="InterPro"/>
</dbReference>
<dbReference type="EMBL" id="CP020559">
    <property type="protein sequence ID" value="ARE86168.1"/>
    <property type="molecule type" value="Genomic_DNA"/>
</dbReference>
<keyword evidence="2 3" id="KW-0238">DNA-binding</keyword>
<sequence length="123" mass="14541">MRGTVTKKGNKWYIAVDVGHDEKGKRKQRWFSGFKTKKEAQAKLSEVLQQLNTGTYVDCDNITLEEYLNKWLKDYAEHKVRHNTFRGYKETIHNHIVPLLGKHKLQKLKPTEIQSLYSIKLRK</sequence>
<name>A0AAC9RJC5_9CLOT</name>
<dbReference type="GO" id="GO:0003677">
    <property type="term" value="F:DNA binding"/>
    <property type="evidence" value="ECO:0007669"/>
    <property type="project" value="UniProtKB-UniRule"/>
</dbReference>
<comment type="similarity">
    <text evidence="1">Belongs to the 'phage' integrase family.</text>
</comment>
<organism evidence="6 8">
    <name type="scientific">Clostridium formicaceticum</name>
    <dbReference type="NCBI Taxonomy" id="1497"/>
    <lineage>
        <taxon>Bacteria</taxon>
        <taxon>Bacillati</taxon>
        <taxon>Bacillota</taxon>
        <taxon>Clostridia</taxon>
        <taxon>Eubacteriales</taxon>
        <taxon>Clostridiaceae</taxon>
        <taxon>Clostridium</taxon>
    </lineage>
</organism>
<protein>
    <recommendedName>
        <fullName evidence="4">Core-binding (CB) domain-containing protein</fullName>
    </recommendedName>
</protein>
<reference evidence="6 8" key="2">
    <citation type="submission" date="2017-03" db="EMBL/GenBank/DDBJ databases">
        <title>Complete sequence of Clostridium formicaceticum DSM 92.</title>
        <authorList>
            <person name="Poehlein A."/>
            <person name="Karl M."/>
            <person name="Bengelsdorf F.R."/>
            <person name="Duerre P."/>
            <person name="Daniel R."/>
        </authorList>
    </citation>
    <scope>NUCLEOTIDE SEQUENCE [LARGE SCALE GENOMIC DNA]</scope>
    <source>
        <strain evidence="6 8">DSM 92</strain>
    </source>
</reference>
<dbReference type="Pfam" id="PF14657">
    <property type="entry name" value="Arm-DNA-bind_4"/>
    <property type="match status" value="1"/>
</dbReference>
<reference evidence="5 7" key="1">
    <citation type="submission" date="2016-10" db="EMBL/GenBank/DDBJ databases">
        <title>Complete Genome Sequence of Acetogen Clostridium formicoaceticum ATCC 27076.</title>
        <authorList>
            <person name="Bao T."/>
            <person name="Cheng C."/>
            <person name="Zhao J."/>
            <person name="Yang S.-T."/>
            <person name="Wang J."/>
            <person name="Wang M."/>
        </authorList>
    </citation>
    <scope>NUCLEOTIDE SEQUENCE [LARGE SCALE GENOMIC DNA]</scope>
    <source>
        <strain evidence="5 7">ATCC 27076</strain>
    </source>
</reference>
<evidence type="ECO:0000256" key="3">
    <source>
        <dbReference type="PROSITE-ProRule" id="PRU01248"/>
    </source>
</evidence>
<dbReference type="RefSeq" id="WP_070966293.1">
    <property type="nucleotide sequence ID" value="NZ_CP017603.1"/>
</dbReference>
<evidence type="ECO:0000313" key="5">
    <source>
        <dbReference type="EMBL" id="AOY75837.1"/>
    </source>
</evidence>
<dbReference type="AlphaFoldDB" id="A0AAC9RJC5"/>
<dbReference type="InterPro" id="IPR044068">
    <property type="entry name" value="CB"/>
</dbReference>
<dbReference type="Gene3D" id="1.10.150.130">
    <property type="match status" value="1"/>
</dbReference>